<dbReference type="Proteomes" id="UP000585638">
    <property type="component" value="Unassembled WGS sequence"/>
</dbReference>
<evidence type="ECO:0000256" key="2">
    <source>
        <dbReference type="ARBA" id="ARBA00022729"/>
    </source>
</evidence>
<dbReference type="Gene3D" id="3.40.190.10">
    <property type="entry name" value="Periplasmic binding protein-like II"/>
    <property type="match status" value="1"/>
</dbReference>
<reference evidence="7 8" key="1">
    <citation type="submission" date="2020-08" db="EMBL/GenBank/DDBJ databases">
        <title>Sequencing the genomes of 1000 actinobacteria strains.</title>
        <authorList>
            <person name="Klenk H.-P."/>
        </authorList>
    </citation>
    <scope>NUCLEOTIDE SEQUENCE [LARGE SCALE GENOMIC DNA]</scope>
    <source>
        <strain evidence="7 8">DSM 43851</strain>
    </source>
</reference>
<keyword evidence="1" id="KW-1003">Cell membrane</keyword>
<evidence type="ECO:0000256" key="3">
    <source>
        <dbReference type="ARBA" id="ARBA00023136"/>
    </source>
</evidence>
<dbReference type="InterPro" id="IPR050490">
    <property type="entry name" value="Bact_solute-bd_prot1"/>
</dbReference>
<keyword evidence="2 6" id="KW-0732">Signal</keyword>
<evidence type="ECO:0000313" key="8">
    <source>
        <dbReference type="Proteomes" id="UP000585638"/>
    </source>
</evidence>
<dbReference type="Pfam" id="PF13416">
    <property type="entry name" value="SBP_bac_8"/>
    <property type="match status" value="1"/>
</dbReference>
<dbReference type="PROSITE" id="PS51257">
    <property type="entry name" value="PROKAR_LIPOPROTEIN"/>
    <property type="match status" value="1"/>
</dbReference>
<evidence type="ECO:0000256" key="1">
    <source>
        <dbReference type="ARBA" id="ARBA00022475"/>
    </source>
</evidence>
<keyword evidence="7" id="KW-0813">Transport</keyword>
<feature type="signal peptide" evidence="6">
    <location>
        <begin position="1"/>
        <end position="25"/>
    </location>
</feature>
<keyword evidence="5" id="KW-0449">Lipoprotein</keyword>
<organism evidence="7 8">
    <name type="scientific">Kutzneria kofuensis</name>
    <dbReference type="NCBI Taxonomy" id="103725"/>
    <lineage>
        <taxon>Bacteria</taxon>
        <taxon>Bacillati</taxon>
        <taxon>Actinomycetota</taxon>
        <taxon>Actinomycetes</taxon>
        <taxon>Pseudonocardiales</taxon>
        <taxon>Pseudonocardiaceae</taxon>
        <taxon>Kutzneria</taxon>
    </lineage>
</organism>
<dbReference type="PANTHER" id="PTHR43649:SF33">
    <property type="entry name" value="POLYGALACTURONAN_RHAMNOGALACTURONAN-BINDING PROTEIN YTCQ"/>
    <property type="match status" value="1"/>
</dbReference>
<sequence>MGTKRCGGRVLAVVAALAMVTTACGGGGGSGDGTTLSMWTFKQTHVKALEAAAAKFKAQTGITVNVTAYTPDDTFTSKVQSAAASHDVADVLEVHAAGEDRVLGGAGITSDLAADVNDQYKSRFLKGTADTGLITEQVYQDSLKPKATDPGVHTGQLLSIPFTAGTFGVVYANKDKLTAAGVDASKAPASWQELISWLKATHDKDAQNGGITIGLKSSSTGLDWALEPLAFALLGPQDFHALYGTDKAKAWGSPNGQRVLEQYNQLTPYWTPGTQTLGIDDADRAFAQGKAAFDIGGTFTISAIQQNGLNPDKILAFPIPVPEAGVVKDFKLAPFALTGLAVSAQTPNRDAALKWLDFLTQPAQAGAFAQAALDLPGTDLGADAEKLVGPYLSSMEAAFGTGDSAWNPGDSTFKGPSWDIQAAGDILVKMTPLKELDPAATNQQLAVYNTSVHSGN</sequence>
<accession>A0A7W9KMA6</accession>
<keyword evidence="3" id="KW-0472">Membrane</keyword>
<dbReference type="InterPro" id="IPR006059">
    <property type="entry name" value="SBP"/>
</dbReference>
<keyword evidence="8" id="KW-1185">Reference proteome</keyword>
<dbReference type="RefSeq" id="WP_184867007.1">
    <property type="nucleotide sequence ID" value="NZ_BAAAWY010000024.1"/>
</dbReference>
<evidence type="ECO:0000256" key="6">
    <source>
        <dbReference type="SAM" id="SignalP"/>
    </source>
</evidence>
<evidence type="ECO:0000256" key="4">
    <source>
        <dbReference type="ARBA" id="ARBA00023139"/>
    </source>
</evidence>
<name>A0A7W9KMA6_9PSEU</name>
<dbReference type="SUPFAM" id="SSF53850">
    <property type="entry name" value="Periplasmic binding protein-like II"/>
    <property type="match status" value="1"/>
</dbReference>
<keyword evidence="7" id="KW-0762">Sugar transport</keyword>
<evidence type="ECO:0000313" key="7">
    <source>
        <dbReference type="EMBL" id="MBB5895183.1"/>
    </source>
</evidence>
<evidence type="ECO:0000256" key="5">
    <source>
        <dbReference type="ARBA" id="ARBA00023288"/>
    </source>
</evidence>
<feature type="chain" id="PRO_5031222113" evidence="6">
    <location>
        <begin position="26"/>
        <end position="456"/>
    </location>
</feature>
<dbReference type="PANTHER" id="PTHR43649">
    <property type="entry name" value="ARABINOSE-BINDING PROTEIN-RELATED"/>
    <property type="match status" value="1"/>
</dbReference>
<dbReference type="EMBL" id="JACHIR010000001">
    <property type="protein sequence ID" value="MBB5895183.1"/>
    <property type="molecule type" value="Genomic_DNA"/>
</dbReference>
<proteinExistence type="predicted"/>
<comment type="caution">
    <text evidence="7">The sequence shown here is derived from an EMBL/GenBank/DDBJ whole genome shotgun (WGS) entry which is preliminary data.</text>
</comment>
<dbReference type="AlphaFoldDB" id="A0A7W9KMA6"/>
<gene>
    <name evidence="7" type="ORF">BJ998_006379</name>
</gene>
<protein>
    <submittedName>
        <fullName evidence="7">Multiple sugar transport system substrate-binding protein</fullName>
    </submittedName>
</protein>
<keyword evidence="4" id="KW-0564">Palmitate</keyword>